<sequence length="90" mass="9486">MARGASQDNGRKGFFSSRANIVLAAFLAIAAIFLIAEHRAHVLGFLPFLLILACPLLHVFMHGGHGGHGGNADNSGETSGDDRGSQAHRH</sequence>
<dbReference type="Proteomes" id="UP000535501">
    <property type="component" value="Unassembled WGS sequence"/>
</dbReference>
<feature type="region of interest" description="Disordered" evidence="1">
    <location>
        <begin position="67"/>
        <end position="90"/>
    </location>
</feature>
<comment type="caution">
    <text evidence="3">The sequence shown here is derived from an EMBL/GenBank/DDBJ whole genome shotgun (WGS) entry which is preliminary data.</text>
</comment>
<accession>A0A7W9Z249</accession>
<keyword evidence="2" id="KW-1133">Transmembrane helix</keyword>
<proteinExistence type="predicted"/>
<feature type="compositionally biased region" description="Basic and acidic residues" evidence="1">
    <location>
        <begin position="80"/>
        <end position="90"/>
    </location>
</feature>
<evidence type="ECO:0000256" key="1">
    <source>
        <dbReference type="SAM" id="MobiDB-lite"/>
    </source>
</evidence>
<reference evidence="3 4" key="1">
    <citation type="submission" date="2020-08" db="EMBL/GenBank/DDBJ databases">
        <title>Genomic Encyclopedia of Type Strains, Phase IV (KMG-IV): sequencing the most valuable type-strain genomes for metagenomic binning, comparative biology and taxonomic classification.</title>
        <authorList>
            <person name="Goeker M."/>
        </authorList>
    </citation>
    <scope>NUCLEOTIDE SEQUENCE [LARGE SCALE GENOMIC DNA]</scope>
    <source>
        <strain evidence="3 4">DSM 102134</strain>
    </source>
</reference>
<protein>
    <recommendedName>
        <fullName evidence="5">DUF2933 domain-containing protein</fullName>
    </recommendedName>
</protein>
<evidence type="ECO:0000256" key="2">
    <source>
        <dbReference type="SAM" id="Phobius"/>
    </source>
</evidence>
<keyword evidence="4" id="KW-1185">Reference proteome</keyword>
<name>A0A7W9Z249_9HYPH</name>
<evidence type="ECO:0000313" key="4">
    <source>
        <dbReference type="Proteomes" id="UP000535501"/>
    </source>
</evidence>
<dbReference type="RefSeq" id="WP_077546314.1">
    <property type="nucleotide sequence ID" value="NZ_JACHEJ010000037.1"/>
</dbReference>
<organism evidence="3 4">
    <name type="scientific">Pseudorhizobium flavum</name>
    <dbReference type="NCBI Taxonomy" id="1335061"/>
    <lineage>
        <taxon>Bacteria</taxon>
        <taxon>Pseudomonadati</taxon>
        <taxon>Pseudomonadota</taxon>
        <taxon>Alphaproteobacteria</taxon>
        <taxon>Hyphomicrobiales</taxon>
        <taxon>Rhizobiaceae</taxon>
        <taxon>Rhizobium/Agrobacterium group</taxon>
        <taxon>Pseudorhizobium</taxon>
    </lineage>
</organism>
<feature type="transmembrane region" description="Helical" evidence="2">
    <location>
        <begin position="42"/>
        <end position="61"/>
    </location>
</feature>
<evidence type="ECO:0008006" key="5">
    <source>
        <dbReference type="Google" id="ProtNLM"/>
    </source>
</evidence>
<evidence type="ECO:0000313" key="3">
    <source>
        <dbReference type="EMBL" id="MBB6182527.1"/>
    </source>
</evidence>
<keyword evidence="2" id="KW-0472">Membrane</keyword>
<keyword evidence="2" id="KW-0812">Transmembrane</keyword>
<dbReference type="EMBL" id="JACHEJ010000037">
    <property type="protein sequence ID" value="MBB6182527.1"/>
    <property type="molecule type" value="Genomic_DNA"/>
</dbReference>
<feature type="transmembrane region" description="Helical" evidence="2">
    <location>
        <begin position="20"/>
        <end position="36"/>
    </location>
</feature>
<dbReference type="Pfam" id="PF11666">
    <property type="entry name" value="DUF2933"/>
    <property type="match status" value="1"/>
</dbReference>
<dbReference type="InterPro" id="IPR021682">
    <property type="entry name" value="DUF2933"/>
</dbReference>
<gene>
    <name evidence="3" type="ORF">HNQ75_004516</name>
</gene>
<dbReference type="AlphaFoldDB" id="A0A7W9Z249"/>